<evidence type="ECO:0000256" key="5">
    <source>
        <dbReference type="ARBA" id="ARBA00022840"/>
    </source>
</evidence>
<dbReference type="InterPro" id="IPR041267">
    <property type="entry name" value="NLRP_HD2"/>
</dbReference>
<dbReference type="Ensembl" id="ENSCCAT00000057528.1">
    <property type="protein sequence ID" value="ENSCCAP00000039719.1"/>
    <property type="gene ID" value="ENSCCAG00000037666.1"/>
</dbReference>
<dbReference type="SMART" id="SM01289">
    <property type="entry name" value="PYRIN"/>
    <property type="match status" value="1"/>
</dbReference>
<dbReference type="InterPro" id="IPR011029">
    <property type="entry name" value="DEATH-like_dom_sf"/>
</dbReference>
<dbReference type="PANTHER" id="PTHR45690">
    <property type="entry name" value="NACHT, LRR AND PYD DOMAINS-CONTAINING PROTEIN 12"/>
    <property type="match status" value="1"/>
</dbReference>
<keyword evidence="5" id="KW-0067">ATP-binding</keyword>
<feature type="compositionally biased region" description="Low complexity" evidence="6">
    <location>
        <begin position="11"/>
        <end position="22"/>
    </location>
</feature>
<reference evidence="9" key="1">
    <citation type="submission" date="2025-08" db="UniProtKB">
        <authorList>
            <consortium name="Ensembl"/>
        </authorList>
    </citation>
    <scope>IDENTIFICATION</scope>
</reference>
<dbReference type="Gene3D" id="3.40.50.300">
    <property type="entry name" value="P-loop containing nucleotide triphosphate hydrolases"/>
    <property type="match status" value="1"/>
</dbReference>
<accession>A0A2K5SH55</accession>
<protein>
    <submittedName>
        <fullName evidence="9">NLR family pyrin domain containing 8</fullName>
    </submittedName>
</protein>
<dbReference type="GO" id="GO:0005737">
    <property type="term" value="C:cytoplasm"/>
    <property type="evidence" value="ECO:0007669"/>
    <property type="project" value="TreeGrafter"/>
</dbReference>
<dbReference type="InterPro" id="IPR001611">
    <property type="entry name" value="Leu-rich_rpt"/>
</dbReference>
<evidence type="ECO:0000313" key="10">
    <source>
        <dbReference type="Proteomes" id="UP000233040"/>
    </source>
</evidence>
<dbReference type="Pfam" id="PF13516">
    <property type="entry name" value="LRR_6"/>
    <property type="match status" value="3"/>
</dbReference>
<dbReference type="Gene3D" id="1.10.533.10">
    <property type="entry name" value="Death Domain, Fas"/>
    <property type="match status" value="1"/>
</dbReference>
<evidence type="ECO:0000256" key="6">
    <source>
        <dbReference type="SAM" id="MobiDB-lite"/>
    </source>
</evidence>
<keyword evidence="3" id="KW-0677">Repeat</keyword>
<dbReference type="GO" id="GO:0050727">
    <property type="term" value="P:regulation of inflammatory response"/>
    <property type="evidence" value="ECO:0007669"/>
    <property type="project" value="TreeGrafter"/>
</dbReference>
<dbReference type="InterPro" id="IPR050637">
    <property type="entry name" value="NLRP_innate_immun_reg"/>
</dbReference>
<keyword evidence="4" id="KW-0547">Nucleotide-binding</keyword>
<sequence>MSDVNPPSDTPTPFSSPSTHSSYLSPWTLSCYPGSPCENGVMLYMKHVSKEELQWFKQFLLNELNAGTVPVTWDQVETASWAEVVHLLIEHFPGRRAWDMTCKIFAMMNYDNMWVWVHREMNDILPTLELGDLNAAETQVNLQEKESDKIWHYKWNVIEKCSPIWDNSTWPGNCRDFLYQGVCRHEEYLPCLLLPRRPQGRQPRTVVIQGAPGIGKTTLAKRVMCEWARNKFYAHKPWCAFYFHCQEMNQTAEQSFSELMQHRWPGSQDLVSKIMSKPDQLLLLLDGFEDFTSALIDRSEDLSEDWRKKLPGSVLLSSLLNKSMLPEATLLIMIRSTSWQTFQPLLKSPSLVTLTGFNTTEKIKYFRAYFGHTKEGEDVLSFAMENTILFSMCQVPVVCWMVCSCLKQQMERGHELTQACPNATSVFVRYLSSLLSIRAENFSRRTHLQQLEGLCGLAADGVWHRKCMFGKKDLERAKMDQTGVATFLGVNILRRIAAEEDRYAFTLLIFQDFFAALFYVLCFPQRLKNFHVLNHANIQHLLAGYCGGKHSLSHMGLFLFGLLNRACTPIVEHSFRCRVSFGNKRKLLKVIPRLHKCDPPPPCCGVPQLFYCLHEIQEEAFMCQALDSYHKAVLRIVKNKDIQVSAFCLKHCRNLQEMELAVTLNFVNVWKLSSGSHPGSEAPESNELLHWWQDLCSVFAVNKKLEVLTLTSSALQPPFLKALAAALKHPQCKLQKLLLRRVNRTVLNKDLISVLMGSKHLRYLEIQHVEVEWKAIKLLCTALRSPRCHLQCLRLEDCLATPRVWTYLGNNLRGNRHLKTLMLRKNSLENCGAYYLSGGQLERLLIENCNLTELTCESLASCLRQSKMLTHLSLAENALKDEGAKHIWKALQHLRCPLQRLVLRKCDLTFDCCQDMISALRKNKTLKSLDLSFNSLKDDGVTLLCEALKNPDYTLQILELENCLFTSSCYQAMASMLRENQHLRHLDLSKNAIRVHGILTLCDALPSQKKREIIFIWDPQPHPSNPTARYVSRRNQ</sequence>
<reference evidence="9" key="2">
    <citation type="submission" date="2025-09" db="UniProtKB">
        <authorList>
            <consortium name="Ensembl"/>
        </authorList>
    </citation>
    <scope>IDENTIFICATION</scope>
</reference>
<dbReference type="Gene3D" id="3.80.10.10">
    <property type="entry name" value="Ribonuclease Inhibitor"/>
    <property type="match status" value="1"/>
</dbReference>
<dbReference type="InterPro" id="IPR027417">
    <property type="entry name" value="P-loop_NTPase"/>
</dbReference>
<dbReference type="AlphaFoldDB" id="A0A2K5SH55"/>
<dbReference type="PROSITE" id="PS50837">
    <property type="entry name" value="NACHT"/>
    <property type="match status" value="1"/>
</dbReference>
<dbReference type="PRINTS" id="PR00364">
    <property type="entry name" value="DISEASERSIST"/>
</dbReference>
<keyword evidence="10" id="KW-1185">Reference proteome</keyword>
<evidence type="ECO:0000313" key="9">
    <source>
        <dbReference type="Ensembl" id="ENSCCAP00000039719.1"/>
    </source>
</evidence>
<dbReference type="Pfam" id="PF17779">
    <property type="entry name" value="WHD_NOD2"/>
    <property type="match status" value="1"/>
</dbReference>
<dbReference type="Pfam" id="PF02758">
    <property type="entry name" value="PYRIN"/>
    <property type="match status" value="1"/>
</dbReference>
<evidence type="ECO:0000256" key="3">
    <source>
        <dbReference type="ARBA" id="ARBA00022737"/>
    </source>
</evidence>
<dbReference type="InterPro" id="IPR004020">
    <property type="entry name" value="DAPIN"/>
</dbReference>
<dbReference type="InterPro" id="IPR041075">
    <property type="entry name" value="NOD1/2_WH"/>
</dbReference>
<dbReference type="Proteomes" id="UP000233040">
    <property type="component" value="Unassembled WGS sequence"/>
</dbReference>
<gene>
    <name evidence="9" type="primary">NLRP8</name>
</gene>
<dbReference type="CDD" id="cd08320">
    <property type="entry name" value="Pyrin_NALPs"/>
    <property type="match status" value="1"/>
</dbReference>
<dbReference type="SUPFAM" id="SSF52047">
    <property type="entry name" value="RNI-like"/>
    <property type="match status" value="1"/>
</dbReference>
<keyword evidence="2" id="KW-0433">Leucine-rich repeat</keyword>
<dbReference type="SMART" id="SM00368">
    <property type="entry name" value="LRR_RI"/>
    <property type="match status" value="7"/>
</dbReference>
<proteinExistence type="inferred from homology"/>
<evidence type="ECO:0000259" key="7">
    <source>
        <dbReference type="PROSITE" id="PS50824"/>
    </source>
</evidence>
<dbReference type="OMA" id="FPGRLAW"/>
<comment type="similarity">
    <text evidence="1">Belongs to the NLRP family.</text>
</comment>
<dbReference type="GeneTree" id="ENSGT00940000163909"/>
<dbReference type="Pfam" id="PF17776">
    <property type="entry name" value="NLRC4_HD2"/>
    <property type="match status" value="1"/>
</dbReference>
<dbReference type="PANTHER" id="PTHR45690:SF8">
    <property type="entry name" value="NACHT, LRR AND PYD DOMAINS-CONTAINING PROTEIN 8"/>
    <property type="match status" value="1"/>
</dbReference>
<dbReference type="InterPro" id="IPR007111">
    <property type="entry name" value="NACHT_NTPase"/>
</dbReference>
<dbReference type="SUPFAM" id="SSF52540">
    <property type="entry name" value="P-loop containing nucleoside triphosphate hydrolases"/>
    <property type="match status" value="1"/>
</dbReference>
<dbReference type="GO" id="GO:0005524">
    <property type="term" value="F:ATP binding"/>
    <property type="evidence" value="ECO:0007669"/>
    <property type="project" value="UniProtKB-KW"/>
</dbReference>
<name>A0A2K5SH55_CEBIM</name>
<evidence type="ECO:0000256" key="4">
    <source>
        <dbReference type="ARBA" id="ARBA00022741"/>
    </source>
</evidence>
<feature type="domain" description="Pyrin" evidence="7">
    <location>
        <begin position="41"/>
        <end position="123"/>
    </location>
</feature>
<feature type="domain" description="NACHT" evidence="8">
    <location>
        <begin position="204"/>
        <end position="408"/>
    </location>
</feature>
<dbReference type="Pfam" id="PF05729">
    <property type="entry name" value="NACHT"/>
    <property type="match status" value="1"/>
</dbReference>
<organism evidence="9 10">
    <name type="scientific">Cebus imitator</name>
    <name type="common">Panamanian white-faced capuchin</name>
    <name type="synonym">Cebus capucinus imitator</name>
    <dbReference type="NCBI Taxonomy" id="2715852"/>
    <lineage>
        <taxon>Eukaryota</taxon>
        <taxon>Metazoa</taxon>
        <taxon>Chordata</taxon>
        <taxon>Craniata</taxon>
        <taxon>Vertebrata</taxon>
        <taxon>Euteleostomi</taxon>
        <taxon>Mammalia</taxon>
        <taxon>Eutheria</taxon>
        <taxon>Euarchontoglires</taxon>
        <taxon>Primates</taxon>
        <taxon>Haplorrhini</taxon>
        <taxon>Platyrrhini</taxon>
        <taxon>Cebidae</taxon>
        <taxon>Cebinae</taxon>
        <taxon>Cebus</taxon>
    </lineage>
</organism>
<dbReference type="InterPro" id="IPR032675">
    <property type="entry name" value="LRR_dom_sf"/>
</dbReference>
<feature type="region of interest" description="Disordered" evidence="6">
    <location>
        <begin position="1"/>
        <end position="22"/>
    </location>
</feature>
<evidence type="ECO:0000259" key="8">
    <source>
        <dbReference type="PROSITE" id="PS50837"/>
    </source>
</evidence>
<dbReference type="PROSITE" id="PS50824">
    <property type="entry name" value="DAPIN"/>
    <property type="match status" value="1"/>
</dbReference>
<evidence type="ECO:0000256" key="2">
    <source>
        <dbReference type="ARBA" id="ARBA00022614"/>
    </source>
</evidence>
<dbReference type="STRING" id="9516.ENSCCAP00000039719"/>
<dbReference type="SUPFAM" id="SSF47986">
    <property type="entry name" value="DEATH domain"/>
    <property type="match status" value="1"/>
</dbReference>
<evidence type="ECO:0000256" key="1">
    <source>
        <dbReference type="ARBA" id="ARBA00008665"/>
    </source>
</evidence>